<keyword evidence="1" id="KW-0472">Membrane</keyword>
<dbReference type="EMBL" id="LC075345">
    <property type="protein sequence ID" value="BAV54019.1"/>
    <property type="molecule type" value="Genomic_DNA"/>
</dbReference>
<sequence>MNVDLGVFGYTILFISFLFTIIGLICILIFVSEKNVPRFDIPKMGRRAKRIARKIERLFDEMTIVDILKITPKTKYGYPVPVIKVFVDENRLEGYVLIENLGAYERIGKTTLGESISGVMKGNQLAGYEVVRSDLELGGMCMRFDFENVKGLARLEVKHHDLIPFKSDSAHDIKLGNDLIWHARKYPMMSLIARTGAGKSVLAGYIADIATLQGWEVRYNSAKQDKYVERFNGAYLVEDIVELAEKYVHVMTERLAVVAEESRDDYADVGLNDILLVFDELGHLNALLSDDKKLNKRWQSALKSLSMTGRSAGIHLLLISQFGTIEGFVNSSIRAQVSDVVVMLGNAASSASERQYVMGGYADIPSRFYGIGEGLALVSGAGRKWEEPHYYQAPWIDD</sequence>
<protein>
    <submittedName>
        <fullName evidence="2">DNA segregation ATPase</fullName>
    </submittedName>
</protein>
<dbReference type="Gene3D" id="3.40.50.300">
    <property type="entry name" value="P-loop containing nucleotide triphosphate hydrolases"/>
    <property type="match status" value="1"/>
</dbReference>
<geneLocation type="plasmid" evidence="2">
    <name>pLP28</name>
</geneLocation>
<name>A0A1B4Z3L9_PEDPE</name>
<keyword evidence="2" id="KW-0614">Plasmid</keyword>
<dbReference type="AlphaFoldDB" id="A0A1B4Z3L9"/>
<dbReference type="InterPro" id="IPR027417">
    <property type="entry name" value="P-loop_NTPase"/>
</dbReference>
<keyword evidence="1" id="KW-0812">Transmembrane</keyword>
<gene>
    <name evidence="2" type="primary">pLP28_6</name>
</gene>
<organism evidence="2">
    <name type="scientific">Pediococcus pentosaceus</name>
    <dbReference type="NCBI Taxonomy" id="1255"/>
    <lineage>
        <taxon>Bacteria</taxon>
        <taxon>Bacillati</taxon>
        <taxon>Bacillota</taxon>
        <taxon>Bacilli</taxon>
        <taxon>Lactobacillales</taxon>
        <taxon>Lactobacillaceae</taxon>
        <taxon>Pediococcus</taxon>
    </lineage>
</organism>
<proteinExistence type="predicted"/>
<feature type="transmembrane region" description="Helical" evidence="1">
    <location>
        <begin position="6"/>
        <end position="31"/>
    </location>
</feature>
<dbReference type="SUPFAM" id="SSF52540">
    <property type="entry name" value="P-loop containing nucleoside triphosphate hydrolases"/>
    <property type="match status" value="1"/>
</dbReference>
<accession>A0A1B4Z3L9</accession>
<keyword evidence="1" id="KW-1133">Transmembrane helix</keyword>
<reference evidence="2" key="1">
    <citation type="submission" date="2015-08" db="EMBL/GenBank/DDBJ databases">
        <title>Genome sequence of Pediococcus pentosaceus LP28.</title>
        <authorList>
            <person name="Yasutake T."/>
            <person name="Kumagai T."/>
            <person name="Noda M."/>
            <person name="Inoue A."/>
            <person name="Matoba Y."/>
            <person name="Sugiyama M."/>
        </authorList>
    </citation>
    <scope>NUCLEOTIDE SEQUENCE</scope>
    <source>
        <strain evidence="2">LP28</strain>
        <plasmid evidence="2">pLP28</plasmid>
    </source>
</reference>
<evidence type="ECO:0000256" key="1">
    <source>
        <dbReference type="SAM" id="Phobius"/>
    </source>
</evidence>
<evidence type="ECO:0000313" key="2">
    <source>
        <dbReference type="EMBL" id="BAV54019.1"/>
    </source>
</evidence>